<evidence type="ECO:0000313" key="1">
    <source>
        <dbReference type="EMBL" id="MBS4892906.1"/>
    </source>
</evidence>
<proteinExistence type="predicted"/>
<dbReference type="Proteomes" id="UP000778864">
    <property type="component" value="Unassembled WGS sequence"/>
</dbReference>
<organism evidence="1 2">
    <name type="scientific">Veillonella parvula</name>
    <name type="common">Staphylococcus parvulus</name>
    <dbReference type="NCBI Taxonomy" id="29466"/>
    <lineage>
        <taxon>Bacteria</taxon>
        <taxon>Bacillati</taxon>
        <taxon>Bacillota</taxon>
        <taxon>Negativicutes</taxon>
        <taxon>Veillonellales</taxon>
        <taxon>Veillonellaceae</taxon>
        <taxon>Veillonella</taxon>
    </lineage>
</organism>
<reference evidence="1" key="1">
    <citation type="submission" date="2021-02" db="EMBL/GenBank/DDBJ databases">
        <title>Infant gut strain persistence is associated with maternal origin, phylogeny, and functional potential including surface adhesion and iron acquisition.</title>
        <authorList>
            <person name="Lou Y.C."/>
        </authorList>
    </citation>
    <scope>NUCLEOTIDE SEQUENCE</scope>
    <source>
        <strain evidence="1">L3_108_031G1_dasL3_108_031G1_concoct_20</strain>
    </source>
</reference>
<dbReference type="RefSeq" id="WP_278466893.1">
    <property type="nucleotide sequence ID" value="NZ_JAGZMU010000002.1"/>
</dbReference>
<gene>
    <name evidence="1" type="ORF">KHZ90_03905</name>
</gene>
<name>A0A942WP14_VEIPA</name>
<comment type="caution">
    <text evidence="1">The sequence shown here is derived from an EMBL/GenBank/DDBJ whole genome shotgun (WGS) entry which is preliminary data.</text>
</comment>
<dbReference type="AlphaFoldDB" id="A0A942WP14"/>
<protein>
    <submittedName>
        <fullName evidence="1">Uncharacterized protein</fullName>
    </submittedName>
</protein>
<sequence length="298" mass="33736">MNKIINNPLLPQKISFNLKGGLNSEYPLDLRATASFLLYFQHLIDKSYCTINNIDRIRPNKNNVYKVVVKDFTVGSLSSDLMLIVEGARLTLPLLGLSTPESIWTYTCYACELASRFFNGLKSNTQPKIEINGNNNTVIYTDNTGAKIEYPQETYEIANKSIPTYRKLSQTMVNGSFSEFKAHNESNNAPPIFFSSESADLYNEQTMVDETPEIIQCNIIRFDKETRTGKLRLLDNNCGDINSELPFQIIGNQDSSPYIAAMNRDEISMNCIREISYASLKPKITRLQIISLVTTEHL</sequence>
<evidence type="ECO:0000313" key="2">
    <source>
        <dbReference type="Proteomes" id="UP000778864"/>
    </source>
</evidence>
<accession>A0A942WP14</accession>
<dbReference type="EMBL" id="JAGZMU010000002">
    <property type="protein sequence ID" value="MBS4892906.1"/>
    <property type="molecule type" value="Genomic_DNA"/>
</dbReference>